<evidence type="ECO:0000313" key="1">
    <source>
        <dbReference type="EMBL" id="KAA8541676.1"/>
    </source>
</evidence>
<evidence type="ECO:0000313" key="2">
    <source>
        <dbReference type="Proteomes" id="UP000325577"/>
    </source>
</evidence>
<organism evidence="1 2">
    <name type="scientific">Nyssa sinensis</name>
    <dbReference type="NCBI Taxonomy" id="561372"/>
    <lineage>
        <taxon>Eukaryota</taxon>
        <taxon>Viridiplantae</taxon>
        <taxon>Streptophyta</taxon>
        <taxon>Embryophyta</taxon>
        <taxon>Tracheophyta</taxon>
        <taxon>Spermatophyta</taxon>
        <taxon>Magnoliopsida</taxon>
        <taxon>eudicotyledons</taxon>
        <taxon>Gunneridae</taxon>
        <taxon>Pentapetalae</taxon>
        <taxon>asterids</taxon>
        <taxon>Cornales</taxon>
        <taxon>Nyssaceae</taxon>
        <taxon>Nyssa</taxon>
    </lineage>
</organism>
<reference evidence="1 2" key="1">
    <citation type="submission" date="2019-09" db="EMBL/GenBank/DDBJ databases">
        <title>A chromosome-level genome assembly of the Chinese tupelo Nyssa sinensis.</title>
        <authorList>
            <person name="Yang X."/>
            <person name="Kang M."/>
            <person name="Yang Y."/>
            <person name="Xiong H."/>
            <person name="Wang M."/>
            <person name="Zhang Z."/>
            <person name="Wang Z."/>
            <person name="Wu H."/>
            <person name="Ma T."/>
            <person name="Liu J."/>
            <person name="Xi Z."/>
        </authorList>
    </citation>
    <scope>NUCLEOTIDE SEQUENCE [LARGE SCALE GENOMIC DNA]</scope>
    <source>
        <strain evidence="1">J267</strain>
        <tissue evidence="1">Leaf</tissue>
    </source>
</reference>
<gene>
    <name evidence="1" type="ORF">F0562_022828</name>
</gene>
<protein>
    <submittedName>
        <fullName evidence="1">Uncharacterized protein</fullName>
    </submittedName>
</protein>
<dbReference type="Proteomes" id="UP000325577">
    <property type="component" value="Linkage Group LG12"/>
</dbReference>
<accession>A0A5J5BGB1</accession>
<dbReference type="EMBL" id="CM018035">
    <property type="protein sequence ID" value="KAA8541676.1"/>
    <property type="molecule type" value="Genomic_DNA"/>
</dbReference>
<sequence>MSMSYNDQFDTSDFGATLPAAAAALSSEDRADLVNALKNKLQNLAGQHSDVLEILTAESPEARRSSERAPEAT</sequence>
<keyword evidence="2" id="KW-1185">Reference proteome</keyword>
<dbReference type="AlphaFoldDB" id="A0A5J5BGB1"/>
<name>A0A5J5BGB1_9ASTE</name>
<proteinExistence type="predicted"/>
<dbReference type="OrthoDB" id="27325at2759"/>